<evidence type="ECO:0000259" key="8">
    <source>
        <dbReference type="Pfam" id="PF00892"/>
    </source>
</evidence>
<evidence type="ECO:0000256" key="7">
    <source>
        <dbReference type="SAM" id="Phobius"/>
    </source>
</evidence>
<dbReference type="Proteomes" id="UP000632849">
    <property type="component" value="Unassembled WGS sequence"/>
</dbReference>
<dbReference type="PANTHER" id="PTHR32322">
    <property type="entry name" value="INNER MEMBRANE TRANSPORTER"/>
    <property type="match status" value="1"/>
</dbReference>
<keyword evidence="10" id="KW-1185">Reference proteome</keyword>
<dbReference type="PANTHER" id="PTHR32322:SF2">
    <property type="entry name" value="EAMA DOMAIN-CONTAINING PROTEIN"/>
    <property type="match status" value="1"/>
</dbReference>
<feature type="transmembrane region" description="Helical" evidence="7">
    <location>
        <begin position="209"/>
        <end position="229"/>
    </location>
</feature>
<evidence type="ECO:0000256" key="3">
    <source>
        <dbReference type="ARBA" id="ARBA00022692"/>
    </source>
</evidence>
<dbReference type="SUPFAM" id="SSF103481">
    <property type="entry name" value="Multidrug resistance efflux transporter EmrE"/>
    <property type="match status" value="2"/>
</dbReference>
<feature type="region of interest" description="Disordered" evidence="6">
    <location>
        <begin position="284"/>
        <end position="332"/>
    </location>
</feature>
<accession>A0A919ET48</accession>
<feature type="compositionally biased region" description="Pro residues" evidence="6">
    <location>
        <begin position="297"/>
        <end position="332"/>
    </location>
</feature>
<feature type="transmembrane region" description="Helical" evidence="7">
    <location>
        <begin position="236"/>
        <end position="258"/>
    </location>
</feature>
<dbReference type="EMBL" id="BNBE01000004">
    <property type="protein sequence ID" value="GHG25380.1"/>
    <property type="molecule type" value="Genomic_DNA"/>
</dbReference>
<dbReference type="InterPro" id="IPR000620">
    <property type="entry name" value="EamA_dom"/>
</dbReference>
<evidence type="ECO:0000256" key="6">
    <source>
        <dbReference type="SAM" id="MobiDB-lite"/>
    </source>
</evidence>
<keyword evidence="4 7" id="KW-1133">Transmembrane helix</keyword>
<reference evidence="9" key="1">
    <citation type="journal article" date="2014" name="Int. J. Syst. Evol. Microbiol.">
        <title>Complete genome sequence of Corynebacterium casei LMG S-19264T (=DSM 44701T), isolated from a smear-ripened cheese.</title>
        <authorList>
            <consortium name="US DOE Joint Genome Institute (JGI-PGF)"/>
            <person name="Walter F."/>
            <person name="Albersmeier A."/>
            <person name="Kalinowski J."/>
            <person name="Ruckert C."/>
        </authorList>
    </citation>
    <scope>NUCLEOTIDE SEQUENCE</scope>
    <source>
        <strain evidence="9">JCM 4122</strain>
    </source>
</reference>
<dbReference type="InterPro" id="IPR037185">
    <property type="entry name" value="EmrE-like"/>
</dbReference>
<sequence length="332" mass="33552">MASMEANRWVVLTAVAPVAWGANYFVTHEFLPADSPLYGAALRALPAGAALLLLARKRPRGDWWWRSAVLGLLNVSLFFVLVYLASQLLPTSIASTVMAVAPLAMMLLAWALTAERPGAAALTGAVTGLAGVALMLLRGAGEVNAAGVLASAAAMLVSSLGHVLTKRWATPDADVLSSTAWQLTAGGLLLLPAAVVVEGAPPALSPSALLAFGYVSLVATALAFTAWFAGLRRLPAASVGLIGLLNPVTGVLLGVAVAGEALTAQQLAGLGLVLGGVLLGGPSRAGRRRAGRSPADAPLPAPDPAPDVLPAPAPVPTPPPAPAPDPPPTPRR</sequence>
<feature type="transmembrane region" description="Helical" evidence="7">
    <location>
        <begin position="143"/>
        <end position="163"/>
    </location>
</feature>
<feature type="transmembrane region" description="Helical" evidence="7">
    <location>
        <begin position="264"/>
        <end position="282"/>
    </location>
</feature>
<comment type="subcellular location">
    <subcellularLocation>
        <location evidence="1">Membrane</location>
        <topology evidence="1">Multi-pass membrane protein</topology>
    </subcellularLocation>
</comment>
<dbReference type="AlphaFoldDB" id="A0A919ET48"/>
<comment type="similarity">
    <text evidence="2">Belongs to the EamA transporter family.</text>
</comment>
<evidence type="ECO:0000256" key="1">
    <source>
        <dbReference type="ARBA" id="ARBA00004141"/>
    </source>
</evidence>
<feature type="domain" description="EamA" evidence="8">
    <location>
        <begin position="147"/>
        <end position="279"/>
    </location>
</feature>
<evidence type="ECO:0000256" key="4">
    <source>
        <dbReference type="ARBA" id="ARBA00022989"/>
    </source>
</evidence>
<feature type="transmembrane region" description="Helical" evidence="7">
    <location>
        <begin position="175"/>
        <end position="197"/>
    </location>
</feature>
<feature type="domain" description="EamA" evidence="8">
    <location>
        <begin position="8"/>
        <end position="136"/>
    </location>
</feature>
<protein>
    <recommendedName>
        <fullName evidence="8">EamA domain-containing protein</fullName>
    </recommendedName>
</protein>
<dbReference type="Gene3D" id="1.10.3730.20">
    <property type="match status" value="1"/>
</dbReference>
<feature type="transmembrane region" description="Helical" evidence="7">
    <location>
        <begin position="92"/>
        <end position="112"/>
    </location>
</feature>
<proteinExistence type="inferred from homology"/>
<dbReference type="Pfam" id="PF00892">
    <property type="entry name" value="EamA"/>
    <property type="match status" value="2"/>
</dbReference>
<comment type="caution">
    <text evidence="9">The sequence shown here is derived from an EMBL/GenBank/DDBJ whole genome shotgun (WGS) entry which is preliminary data.</text>
</comment>
<evidence type="ECO:0000256" key="5">
    <source>
        <dbReference type="ARBA" id="ARBA00023136"/>
    </source>
</evidence>
<feature type="transmembrane region" description="Helical" evidence="7">
    <location>
        <begin position="119"/>
        <end position="137"/>
    </location>
</feature>
<evidence type="ECO:0000313" key="9">
    <source>
        <dbReference type="EMBL" id="GHG25380.1"/>
    </source>
</evidence>
<dbReference type="InterPro" id="IPR050638">
    <property type="entry name" value="AA-Vitamin_Transporters"/>
</dbReference>
<evidence type="ECO:0000313" key="10">
    <source>
        <dbReference type="Proteomes" id="UP000632849"/>
    </source>
</evidence>
<keyword evidence="5 7" id="KW-0472">Membrane</keyword>
<organism evidence="9 10">
    <name type="scientific">Streptomyces filamentosus</name>
    <name type="common">Streptomyces roseosporus</name>
    <dbReference type="NCBI Taxonomy" id="67294"/>
    <lineage>
        <taxon>Bacteria</taxon>
        <taxon>Bacillati</taxon>
        <taxon>Actinomycetota</taxon>
        <taxon>Actinomycetes</taxon>
        <taxon>Kitasatosporales</taxon>
        <taxon>Streptomycetaceae</taxon>
        <taxon>Streptomyces</taxon>
    </lineage>
</organism>
<evidence type="ECO:0000256" key="2">
    <source>
        <dbReference type="ARBA" id="ARBA00007362"/>
    </source>
</evidence>
<gene>
    <name evidence="9" type="ORF">GCM10017667_71680</name>
</gene>
<keyword evidence="3 7" id="KW-0812">Transmembrane</keyword>
<dbReference type="GO" id="GO:0016020">
    <property type="term" value="C:membrane"/>
    <property type="evidence" value="ECO:0007669"/>
    <property type="project" value="UniProtKB-SubCell"/>
</dbReference>
<feature type="transmembrane region" description="Helical" evidence="7">
    <location>
        <begin position="37"/>
        <end position="55"/>
    </location>
</feature>
<reference evidence="9" key="2">
    <citation type="submission" date="2020-09" db="EMBL/GenBank/DDBJ databases">
        <authorList>
            <person name="Sun Q."/>
            <person name="Ohkuma M."/>
        </authorList>
    </citation>
    <scope>NUCLEOTIDE SEQUENCE</scope>
    <source>
        <strain evidence="9">JCM 4122</strain>
    </source>
</reference>
<feature type="transmembrane region" description="Helical" evidence="7">
    <location>
        <begin position="67"/>
        <end position="86"/>
    </location>
</feature>
<name>A0A919ET48_STRFL</name>